<accession>A0A1H7JZ56</accession>
<keyword evidence="2" id="KW-1185">Reference proteome</keyword>
<dbReference type="Proteomes" id="UP000199120">
    <property type="component" value="Unassembled WGS sequence"/>
</dbReference>
<organism evidence="1 2">
    <name type="scientific">Paraburkholderia caballeronis</name>
    <dbReference type="NCBI Taxonomy" id="416943"/>
    <lineage>
        <taxon>Bacteria</taxon>
        <taxon>Pseudomonadati</taxon>
        <taxon>Pseudomonadota</taxon>
        <taxon>Betaproteobacteria</taxon>
        <taxon>Burkholderiales</taxon>
        <taxon>Burkholderiaceae</taxon>
        <taxon>Paraburkholderia</taxon>
    </lineage>
</organism>
<dbReference type="STRING" id="416943.SAMN05445871_2199"/>
<dbReference type="AlphaFoldDB" id="A0A1H7JZ56"/>
<dbReference type="InterPro" id="IPR023846">
    <property type="entry name" value="CHP04042_MSMEG0570"/>
</dbReference>
<reference evidence="2" key="1">
    <citation type="submission" date="2016-10" db="EMBL/GenBank/DDBJ databases">
        <authorList>
            <person name="Varghese N."/>
            <person name="Submissions S."/>
        </authorList>
    </citation>
    <scope>NUCLEOTIDE SEQUENCE [LARGE SCALE GENOMIC DNA]</scope>
    <source>
        <strain evidence="2">LMG 26416</strain>
    </source>
</reference>
<gene>
    <name evidence="1" type="ORF">SAMN05192542_103503</name>
</gene>
<dbReference type="OrthoDB" id="195104at2"/>
<name>A0A1H7JZ56_9BURK</name>
<dbReference type="EMBL" id="FOAJ01000003">
    <property type="protein sequence ID" value="SEK79654.1"/>
    <property type="molecule type" value="Genomic_DNA"/>
</dbReference>
<protein>
    <submittedName>
        <fullName evidence="1">MSMEG_0570 family protein</fullName>
    </submittedName>
</protein>
<proteinExistence type="predicted"/>
<dbReference type="RefSeq" id="WP_090544742.1">
    <property type="nucleotide sequence ID" value="NZ_FNSR01000001.1"/>
</dbReference>
<dbReference type="NCBIfam" id="TIGR04042">
    <property type="entry name" value="MSMEG_0570_fam"/>
    <property type="match status" value="1"/>
</dbReference>
<evidence type="ECO:0000313" key="1">
    <source>
        <dbReference type="EMBL" id="SEK79654.1"/>
    </source>
</evidence>
<evidence type="ECO:0000313" key="2">
    <source>
        <dbReference type="Proteomes" id="UP000199120"/>
    </source>
</evidence>
<sequence length="94" mass="10590">MPVLYFRIAWPDGSEANCYSPSTVVREHFTPGRRYPLDEFVALARTALGAASERVRERYGYACSSALDQLAQIEHDAARFRGQPDAHVTVIEFN</sequence>